<reference evidence="2" key="1">
    <citation type="submission" date="2015-10" db="EMBL/GenBank/DDBJ databases">
        <title>Extensive mobilome-driven genome diversification in gut-associated Bacteroides vulgatus mpk.</title>
        <authorList>
            <person name="Beier S."/>
            <person name="Lange A."/>
            <person name="Huson D.H."/>
            <person name="Frick J.-S."/>
            <person name="Autenrieth I.B."/>
        </authorList>
    </citation>
    <scope>NUCLEOTIDE SEQUENCE [LARGE SCALE GENOMIC DNA]</scope>
    <source>
        <strain evidence="2">mpk</strain>
    </source>
</reference>
<name>A0A0P0M351_PHOVU</name>
<dbReference type="InterPro" id="IPR013783">
    <property type="entry name" value="Ig-like_fold"/>
</dbReference>
<reference evidence="1 2" key="2">
    <citation type="journal article" date="2016" name="Genome Biol. Evol.">
        <title>Extensive mobilome-driven genome diversification in mouse gut-associated Bacteroides vulgatus mpk.</title>
        <authorList>
            <person name="Lange A."/>
            <person name="Beier S."/>
            <person name="Steimle A."/>
            <person name="Autenrieth I.B."/>
            <person name="Huson D.H."/>
            <person name="Frick J.S."/>
        </authorList>
    </citation>
    <scope>NUCLEOTIDE SEQUENCE [LARGE SCALE GENOMIC DNA]</scope>
    <source>
        <strain evidence="2">mpk</strain>
    </source>
</reference>
<organism evidence="1 2">
    <name type="scientific">Phocaeicola vulgatus</name>
    <name type="common">Bacteroides vulgatus</name>
    <dbReference type="NCBI Taxonomy" id="821"/>
    <lineage>
        <taxon>Bacteria</taxon>
        <taxon>Pseudomonadati</taxon>
        <taxon>Bacteroidota</taxon>
        <taxon>Bacteroidia</taxon>
        <taxon>Bacteroidales</taxon>
        <taxon>Bacteroidaceae</taxon>
        <taxon>Phocaeicola</taxon>
    </lineage>
</organism>
<dbReference type="PATRIC" id="fig|821.40.peg.2952"/>
<protein>
    <recommendedName>
        <fullName evidence="3">DUF1573 domain-containing protein</fullName>
    </recommendedName>
</protein>
<dbReference type="AlphaFoldDB" id="A0A0P0M351"/>
<gene>
    <name evidence="1" type="ORF">BvMPK_2460</name>
</gene>
<dbReference type="PANTHER" id="PTHR37833">
    <property type="entry name" value="LIPOPROTEIN-RELATED"/>
    <property type="match status" value="1"/>
</dbReference>
<dbReference type="Gene3D" id="2.60.40.10">
    <property type="entry name" value="Immunoglobulins"/>
    <property type="match status" value="1"/>
</dbReference>
<proteinExistence type="predicted"/>
<sequence>MELMKKILLSTLLLIIGLTTYAAVWQSQGEAEITFEKTTHNFGSFPESSPKVTCVFKFKNSGDGPLVIHQAIASCGCTVPQYPKEPIKPGESGQITVTYNGAGKFPGHFKKSITIRTNGKNEMTRLYIEGDMTPKGTVAE</sequence>
<dbReference type="Pfam" id="PF07610">
    <property type="entry name" value="DUF1573"/>
    <property type="match status" value="1"/>
</dbReference>
<dbReference type="InterPro" id="IPR011467">
    <property type="entry name" value="DUF1573"/>
</dbReference>
<evidence type="ECO:0008006" key="3">
    <source>
        <dbReference type="Google" id="ProtNLM"/>
    </source>
</evidence>
<accession>A0A0P0M351</accession>
<dbReference type="Proteomes" id="UP000061587">
    <property type="component" value="Chromosome"/>
</dbReference>
<evidence type="ECO:0000313" key="1">
    <source>
        <dbReference type="EMBL" id="ALK85055.1"/>
    </source>
</evidence>
<evidence type="ECO:0000313" key="2">
    <source>
        <dbReference type="Proteomes" id="UP000061587"/>
    </source>
</evidence>
<dbReference type="EMBL" id="CP013020">
    <property type="protein sequence ID" value="ALK85055.1"/>
    <property type="molecule type" value="Genomic_DNA"/>
</dbReference>
<dbReference type="PANTHER" id="PTHR37833:SF1">
    <property type="entry name" value="SIGNAL PEPTIDE PROTEIN"/>
    <property type="match status" value="1"/>
</dbReference>